<evidence type="ECO:0000313" key="1">
    <source>
        <dbReference type="EMBL" id="ORE03626.1"/>
    </source>
</evidence>
<dbReference type="VEuPathDB" id="FungiDB:BCV72DRAFT_314925"/>
<protein>
    <submittedName>
        <fullName evidence="1">Uncharacterized protein</fullName>
    </submittedName>
</protein>
<dbReference type="EMBL" id="KV921997">
    <property type="protein sequence ID" value="ORE03626.1"/>
    <property type="molecule type" value="Genomic_DNA"/>
</dbReference>
<reference evidence="1" key="1">
    <citation type="journal article" date="2016" name="Proc. Natl. Acad. Sci. U.S.A.">
        <title>Lipid metabolic changes in an early divergent fungus govern the establishment of a mutualistic symbiosis with endobacteria.</title>
        <authorList>
            <person name="Lastovetsky O.A."/>
            <person name="Gaspar M.L."/>
            <person name="Mondo S.J."/>
            <person name="LaButti K.M."/>
            <person name="Sandor L."/>
            <person name="Grigoriev I.V."/>
            <person name="Henry S.A."/>
            <person name="Pawlowska T.E."/>
        </authorList>
    </citation>
    <scope>NUCLEOTIDE SEQUENCE [LARGE SCALE GENOMIC DNA]</scope>
    <source>
        <strain evidence="1">ATCC 52814</strain>
    </source>
</reference>
<dbReference type="AlphaFoldDB" id="A0A1X0QV37"/>
<accession>A0A1X0QV37</accession>
<proteinExistence type="predicted"/>
<organism evidence="1">
    <name type="scientific">Rhizopus microsporus var. microsporus</name>
    <dbReference type="NCBI Taxonomy" id="86635"/>
    <lineage>
        <taxon>Eukaryota</taxon>
        <taxon>Fungi</taxon>
        <taxon>Fungi incertae sedis</taxon>
        <taxon>Mucoromycota</taxon>
        <taxon>Mucoromycotina</taxon>
        <taxon>Mucoromycetes</taxon>
        <taxon>Mucorales</taxon>
        <taxon>Mucorineae</taxon>
        <taxon>Rhizopodaceae</taxon>
        <taxon>Rhizopus</taxon>
    </lineage>
</organism>
<gene>
    <name evidence="1" type="ORF">BCV72DRAFT_314925</name>
</gene>
<dbReference type="OrthoDB" id="2302244at2759"/>
<dbReference type="Proteomes" id="UP000242414">
    <property type="component" value="Unassembled WGS sequence"/>
</dbReference>
<sequence>MIMQKSSEYCIDDTIMEQELITRYLEPTLTLLFDGILQDTLFHGATTIKQELKATTSISINKSRPDACVSGLIGITRGFGEVKSSTEANNNYLVARDLIRLGIFAKTSLISTI</sequence>
<name>A0A1X0QV37_RHIZD</name>